<dbReference type="PANTHER" id="PTHR43236:SF2">
    <property type="entry name" value="BLL0069 PROTEIN"/>
    <property type="match status" value="1"/>
</dbReference>
<name>A0A853EW82_9MICO</name>
<evidence type="ECO:0000259" key="1">
    <source>
        <dbReference type="Pfam" id="PF06114"/>
    </source>
</evidence>
<gene>
    <name evidence="2" type="ORF">HZZ10_15880</name>
</gene>
<feature type="domain" description="IrrE N-terminal-like" evidence="1">
    <location>
        <begin position="162"/>
        <end position="294"/>
    </location>
</feature>
<dbReference type="PANTHER" id="PTHR43236">
    <property type="entry name" value="ANTITOXIN HIGA1"/>
    <property type="match status" value="1"/>
</dbReference>
<organism evidence="2 3">
    <name type="scientific">Sanguibacter inulinus</name>
    <dbReference type="NCBI Taxonomy" id="60922"/>
    <lineage>
        <taxon>Bacteria</taxon>
        <taxon>Bacillati</taxon>
        <taxon>Actinomycetota</taxon>
        <taxon>Actinomycetes</taxon>
        <taxon>Micrococcales</taxon>
        <taxon>Sanguibacteraceae</taxon>
        <taxon>Sanguibacter</taxon>
    </lineage>
</organism>
<proteinExistence type="predicted"/>
<evidence type="ECO:0000313" key="2">
    <source>
        <dbReference type="EMBL" id="NYS94996.1"/>
    </source>
</evidence>
<comment type="caution">
    <text evidence="2">The sequence shown here is derived from an EMBL/GenBank/DDBJ whole genome shotgun (WGS) entry which is preliminary data.</text>
</comment>
<keyword evidence="3" id="KW-1185">Reference proteome</keyword>
<evidence type="ECO:0000313" key="3">
    <source>
        <dbReference type="Proteomes" id="UP000561011"/>
    </source>
</evidence>
<protein>
    <submittedName>
        <fullName evidence="2">ImmA/IrrE family metallo-endopeptidase</fullName>
    </submittedName>
</protein>
<dbReference type="Pfam" id="PF06114">
    <property type="entry name" value="Peptidase_M78"/>
    <property type="match status" value="1"/>
</dbReference>
<dbReference type="Gene3D" id="1.10.10.2910">
    <property type="match status" value="1"/>
</dbReference>
<dbReference type="RefSeq" id="WP_179914232.1">
    <property type="nucleotide sequence ID" value="NZ_JACBYE010000051.1"/>
</dbReference>
<dbReference type="InterPro" id="IPR052345">
    <property type="entry name" value="Rad_response_metalloprotease"/>
</dbReference>
<dbReference type="Proteomes" id="UP000561011">
    <property type="component" value="Unassembled WGS sequence"/>
</dbReference>
<dbReference type="EMBL" id="JACBYE010000051">
    <property type="protein sequence ID" value="NYS94996.1"/>
    <property type="molecule type" value="Genomic_DNA"/>
</dbReference>
<dbReference type="AlphaFoldDB" id="A0A853EW82"/>
<reference evidence="2 3" key="1">
    <citation type="submission" date="2020-07" db="EMBL/GenBank/DDBJ databases">
        <title>MOT database genomes.</title>
        <authorList>
            <person name="Joseph S."/>
            <person name="Aduse-Opoku J."/>
            <person name="Hashim A."/>
            <person name="Wade W."/>
            <person name="Curtis M."/>
        </authorList>
    </citation>
    <scope>NUCLEOTIDE SEQUENCE [LARGE SCALE GENOMIC DNA]</scope>
    <source>
        <strain evidence="2 3">DSM 100099</strain>
    </source>
</reference>
<sequence>MVERVAVNPEVVAWAADAASAADIHLDRFAKLEDWIEGLLDPTFGQLQDFASTTHVPLGYFFLDHVPEEHLPVTDFRRREVRGSAPSSALLDTIAMCSERQDWFSAYLARLGADPSPLVGSVTTSTAPETAAGAISDAVDYAAGAPSATQQDAMRHMVEAVESSGIMVMVNSLVGNNTHRRLDSDEFQGFTLVDSLAPLVFVNGSDTKNAQAFTLFHEVAHVALGIPGVSSSAGSPDHDHDLAEVERWCNAVAGRVLVPAAMIPARVDLSNPEPTLEALGRRFHVSTLVVLRRLYDEGRLTWDRFRGIYLAEEARLRAIAVRRLDEDKSSGGNPYYVWPYRVGRRFARAVIADAREGGTLYRDAYRLLSTRTTRAFDGFAAHLEAH</sequence>
<dbReference type="InterPro" id="IPR010359">
    <property type="entry name" value="IrrE_HExxH"/>
</dbReference>
<accession>A0A853EW82</accession>